<sequence>MPSRASRGLRLICIALQNLSNMVIHAKRLEAGTINRICAYAYAAYSGGTPGHEKNYFTMGSHHLTKMQKWVRYDAPRTHLEHYERE</sequence>
<gene>
    <name evidence="1" type="ORF">TNCV_4472381</name>
</gene>
<evidence type="ECO:0000313" key="1">
    <source>
        <dbReference type="EMBL" id="GFY11252.1"/>
    </source>
</evidence>
<proteinExistence type="predicted"/>
<dbReference type="EMBL" id="BMAU01021304">
    <property type="protein sequence ID" value="GFY11252.1"/>
    <property type="molecule type" value="Genomic_DNA"/>
</dbReference>
<organism evidence="1 2">
    <name type="scientific">Trichonephila clavipes</name>
    <name type="common">Golden silk orbweaver</name>
    <name type="synonym">Nephila clavipes</name>
    <dbReference type="NCBI Taxonomy" id="2585209"/>
    <lineage>
        <taxon>Eukaryota</taxon>
        <taxon>Metazoa</taxon>
        <taxon>Ecdysozoa</taxon>
        <taxon>Arthropoda</taxon>
        <taxon>Chelicerata</taxon>
        <taxon>Arachnida</taxon>
        <taxon>Araneae</taxon>
        <taxon>Araneomorphae</taxon>
        <taxon>Entelegynae</taxon>
        <taxon>Araneoidea</taxon>
        <taxon>Nephilidae</taxon>
        <taxon>Trichonephila</taxon>
    </lineage>
</organism>
<evidence type="ECO:0000313" key="2">
    <source>
        <dbReference type="Proteomes" id="UP000887159"/>
    </source>
</evidence>
<keyword evidence="2" id="KW-1185">Reference proteome</keyword>
<dbReference type="Proteomes" id="UP000887159">
    <property type="component" value="Unassembled WGS sequence"/>
</dbReference>
<dbReference type="AlphaFoldDB" id="A0A8X6SC73"/>
<name>A0A8X6SC73_TRICX</name>
<accession>A0A8X6SC73</accession>
<comment type="caution">
    <text evidence="1">The sequence shown here is derived from an EMBL/GenBank/DDBJ whole genome shotgun (WGS) entry which is preliminary data.</text>
</comment>
<reference evidence="1" key="1">
    <citation type="submission" date="2020-08" db="EMBL/GenBank/DDBJ databases">
        <title>Multicomponent nature underlies the extraordinary mechanical properties of spider dragline silk.</title>
        <authorList>
            <person name="Kono N."/>
            <person name="Nakamura H."/>
            <person name="Mori M."/>
            <person name="Yoshida Y."/>
            <person name="Ohtoshi R."/>
            <person name="Malay A.D."/>
            <person name="Moran D.A.P."/>
            <person name="Tomita M."/>
            <person name="Numata K."/>
            <person name="Arakawa K."/>
        </authorList>
    </citation>
    <scope>NUCLEOTIDE SEQUENCE</scope>
</reference>
<protein>
    <submittedName>
        <fullName evidence="1">Uncharacterized protein</fullName>
    </submittedName>
</protein>